<sequence>MSRTKSLFSATAIVVGSSAAMLTGGIAKADPVPPPSPALPGINIMEQLIDPAKAPQLLQQATAMLTGLNATSPATPAIPASALPTLGTPAAPSLATASVNLPQPTSVLPGMPGALPAALPLTASVPGTLPGMPPAAVPAPAPAGLSTIPGLPIPLPANLPIPTDLAGLLPAAGVPAPNFGTNPVSPIGTAPAAAPIAPMPSIFPTSALP</sequence>
<feature type="signal peptide" evidence="1">
    <location>
        <begin position="1"/>
        <end position="29"/>
    </location>
</feature>
<keyword evidence="3" id="KW-1185">Reference proteome</keyword>
<protein>
    <submittedName>
        <fullName evidence="2">Uncharacterized protein</fullName>
    </submittedName>
</protein>
<evidence type="ECO:0000313" key="2">
    <source>
        <dbReference type="EMBL" id="MCV7229928.1"/>
    </source>
</evidence>
<keyword evidence="1" id="KW-0732">Signal</keyword>
<dbReference type="EMBL" id="JACKTY010000047">
    <property type="protein sequence ID" value="MCV7229928.1"/>
    <property type="molecule type" value="Genomic_DNA"/>
</dbReference>
<dbReference type="Proteomes" id="UP001526201">
    <property type="component" value="Unassembled WGS sequence"/>
</dbReference>
<gene>
    <name evidence="2" type="ORF">H7J73_28355</name>
</gene>
<evidence type="ECO:0000256" key="1">
    <source>
        <dbReference type="SAM" id="SignalP"/>
    </source>
</evidence>
<reference evidence="2 3" key="1">
    <citation type="journal article" date="2022" name="BMC Genomics">
        <title>Comparative genome analysis of mycobacteria focusing on tRNA and non-coding RNA.</title>
        <authorList>
            <person name="Behra P.R.K."/>
            <person name="Pettersson B.M.F."/>
            <person name="Ramesh M."/>
            <person name="Das S."/>
            <person name="Dasgupta S."/>
            <person name="Kirsebom L.A."/>
        </authorList>
    </citation>
    <scope>NUCLEOTIDE SEQUENCE [LARGE SCALE GENOMIC DNA]</scope>
    <source>
        <strain evidence="2 3">DSM 44078</strain>
    </source>
</reference>
<dbReference type="RefSeq" id="WP_264071194.1">
    <property type="nucleotide sequence ID" value="NZ_JACKTY010000047.1"/>
</dbReference>
<evidence type="ECO:0000313" key="3">
    <source>
        <dbReference type="Proteomes" id="UP001526201"/>
    </source>
</evidence>
<feature type="chain" id="PRO_5046900992" evidence="1">
    <location>
        <begin position="30"/>
        <end position="209"/>
    </location>
</feature>
<name>A0ABT3CK79_9MYCO</name>
<proteinExistence type="predicted"/>
<organism evidence="2 3">
    <name type="scientific">Mycolicibacterium komossense</name>
    <dbReference type="NCBI Taxonomy" id="1779"/>
    <lineage>
        <taxon>Bacteria</taxon>
        <taxon>Bacillati</taxon>
        <taxon>Actinomycetota</taxon>
        <taxon>Actinomycetes</taxon>
        <taxon>Mycobacteriales</taxon>
        <taxon>Mycobacteriaceae</taxon>
        <taxon>Mycolicibacterium</taxon>
    </lineage>
</organism>
<comment type="caution">
    <text evidence="2">The sequence shown here is derived from an EMBL/GenBank/DDBJ whole genome shotgun (WGS) entry which is preliminary data.</text>
</comment>
<accession>A0ABT3CK79</accession>